<organism evidence="2 3">
    <name type="scientific">Sphingomonas echinoides</name>
    <dbReference type="NCBI Taxonomy" id="59803"/>
    <lineage>
        <taxon>Bacteria</taxon>
        <taxon>Pseudomonadati</taxon>
        <taxon>Pseudomonadota</taxon>
        <taxon>Alphaproteobacteria</taxon>
        <taxon>Sphingomonadales</taxon>
        <taxon>Sphingomonadaceae</taxon>
        <taxon>Sphingomonas</taxon>
    </lineage>
</organism>
<dbReference type="RefSeq" id="WP_319625153.1">
    <property type="nucleotide sequence ID" value="NZ_JAWXXV010000001.1"/>
</dbReference>
<comment type="caution">
    <text evidence="2">The sequence shown here is derived from an EMBL/GenBank/DDBJ whole genome shotgun (WGS) entry which is preliminary data.</text>
</comment>
<evidence type="ECO:0000259" key="1">
    <source>
        <dbReference type="Pfam" id="PF01425"/>
    </source>
</evidence>
<dbReference type="Proteomes" id="UP001279660">
    <property type="component" value="Unassembled WGS sequence"/>
</dbReference>
<evidence type="ECO:0000313" key="2">
    <source>
        <dbReference type="EMBL" id="MDX5985026.1"/>
    </source>
</evidence>
<proteinExistence type="predicted"/>
<name>A0ABU4PLI8_9SPHN</name>
<dbReference type="EMBL" id="JAWXXV010000001">
    <property type="protein sequence ID" value="MDX5985026.1"/>
    <property type="molecule type" value="Genomic_DNA"/>
</dbReference>
<gene>
    <name evidence="2" type="ORF">SIL82_12215</name>
</gene>
<reference evidence="2 3" key="1">
    <citation type="submission" date="2023-11" db="EMBL/GenBank/DDBJ databases">
        <title>MicrobeMod: A computational toolkit for identifying prokaryotic methylation and restriction-modification with nanopore sequencing.</title>
        <authorList>
            <person name="Crits-Christoph A."/>
            <person name="Kang S.C."/>
            <person name="Lee H."/>
            <person name="Ostrov N."/>
        </authorList>
    </citation>
    <scope>NUCLEOTIDE SEQUENCE [LARGE SCALE GENOMIC DNA]</scope>
    <source>
        <strain evidence="2 3">ATCC 14820</strain>
    </source>
</reference>
<sequence length="434" mass="45437">MKTALQTAAAIRAGETTALAECEAAIARIEAGDAEINAVVVRDFDRAREAARAIDAGPKDSRPLLGVPMTVKESFDVAGLVTCWGFAEHADFIATEDAVQVTRLKRAGAVILGKTNIPVALADLQTNNPVYGRTRNPHDPSRVSGGSSGGAAAALAAGFVPVEIGSDIGGSIRLPAAFCGVWGHKPTYNALSSFGHNFPRTQSCGVALNVVGPLARDPDDLETLFGVMGGDALVRPAPRGPGDWKILLLPQHPLARSQAAIQGAITTLGAAFAAAGAQVDDSSALLPDLVAQHGAYIHMLLVAMARGAPLEGGTPLALPDWFTLIDAQAKCRRDWARLFASYDAVIAPIWGTTAYRHDDTPLATRMIDIDGTQTPMALQMAYPGLATFPMLPATSVPIGTDPDGLPIGVQVIADYNRDFTAIAIARTAHDLMRS</sequence>
<dbReference type="Gene3D" id="3.90.1300.10">
    <property type="entry name" value="Amidase signature (AS) domain"/>
    <property type="match status" value="1"/>
</dbReference>
<dbReference type="Pfam" id="PF01425">
    <property type="entry name" value="Amidase"/>
    <property type="match status" value="2"/>
</dbReference>
<dbReference type="PANTHER" id="PTHR43372:SF4">
    <property type="entry name" value="FATTY-ACID AMIDE HYDROLASE 2"/>
    <property type="match status" value="1"/>
</dbReference>
<keyword evidence="3" id="KW-1185">Reference proteome</keyword>
<dbReference type="InterPro" id="IPR052739">
    <property type="entry name" value="FAAH2"/>
</dbReference>
<feature type="domain" description="Amidase" evidence="1">
    <location>
        <begin position="23"/>
        <end position="232"/>
    </location>
</feature>
<dbReference type="PANTHER" id="PTHR43372">
    <property type="entry name" value="FATTY-ACID AMIDE HYDROLASE"/>
    <property type="match status" value="1"/>
</dbReference>
<evidence type="ECO:0000313" key="3">
    <source>
        <dbReference type="Proteomes" id="UP001279660"/>
    </source>
</evidence>
<dbReference type="InterPro" id="IPR023631">
    <property type="entry name" value="Amidase_dom"/>
</dbReference>
<dbReference type="InterPro" id="IPR036928">
    <property type="entry name" value="AS_sf"/>
</dbReference>
<dbReference type="SUPFAM" id="SSF75304">
    <property type="entry name" value="Amidase signature (AS) enzymes"/>
    <property type="match status" value="1"/>
</dbReference>
<protein>
    <submittedName>
        <fullName evidence="2">Amidase family protein</fullName>
    </submittedName>
</protein>
<feature type="domain" description="Amidase" evidence="1">
    <location>
        <begin position="328"/>
        <end position="419"/>
    </location>
</feature>
<accession>A0ABU4PLI8</accession>